<proteinExistence type="predicted"/>
<evidence type="ECO:0000313" key="4">
    <source>
        <dbReference type="Proteomes" id="UP000438429"/>
    </source>
</evidence>
<sequence>MTRSMNRHDHELGSVTKYRYRSFSRSYGWSADKDDGEEAGRRIQRSQLMESKTVHCLNVMCCSGNTSESSEGEEFDNPAESSTGGGVEKWREAQRRTDEKSRQESENRFLSQEGIEFQTRLEASKRLFAQGWFSILMVIAATILNGIQCLAQLLPQNDVGSVQQWGLIQRALSPDLAKCDFRFVQIIGNKVYTTINQYVNDLTEHLKRKRKHLKGFLECEIHCRLLGDPISVGISWTLDFGAFSFLLPQVGRDVSLDSRLECYTSQVRGNSTGTHEERLLDVEEVQRKESNVTTAVAVADMHHGNVSPRCQIQ</sequence>
<evidence type="ECO:0000256" key="2">
    <source>
        <dbReference type="SAM" id="Phobius"/>
    </source>
</evidence>
<feature type="compositionally biased region" description="Basic and acidic residues" evidence="1">
    <location>
        <begin position="88"/>
        <end position="107"/>
    </location>
</feature>
<dbReference type="Proteomes" id="UP000438429">
    <property type="component" value="Unassembled WGS sequence"/>
</dbReference>
<keyword evidence="2" id="KW-1133">Transmembrane helix</keyword>
<keyword evidence="2" id="KW-0472">Membrane</keyword>
<name>A0A6A4SDH5_SCOMX</name>
<keyword evidence="2" id="KW-0812">Transmembrane</keyword>
<comment type="caution">
    <text evidence="3">The sequence shown here is derived from an EMBL/GenBank/DDBJ whole genome shotgun (WGS) entry which is preliminary data.</text>
</comment>
<evidence type="ECO:0000313" key="3">
    <source>
        <dbReference type="EMBL" id="KAF0030609.1"/>
    </source>
</evidence>
<organism evidence="3 4">
    <name type="scientific">Scophthalmus maximus</name>
    <name type="common">Turbot</name>
    <name type="synonym">Psetta maxima</name>
    <dbReference type="NCBI Taxonomy" id="52904"/>
    <lineage>
        <taxon>Eukaryota</taxon>
        <taxon>Metazoa</taxon>
        <taxon>Chordata</taxon>
        <taxon>Craniata</taxon>
        <taxon>Vertebrata</taxon>
        <taxon>Euteleostomi</taxon>
        <taxon>Actinopterygii</taxon>
        <taxon>Neopterygii</taxon>
        <taxon>Teleostei</taxon>
        <taxon>Neoteleostei</taxon>
        <taxon>Acanthomorphata</taxon>
        <taxon>Carangaria</taxon>
        <taxon>Pleuronectiformes</taxon>
        <taxon>Pleuronectoidei</taxon>
        <taxon>Scophthalmidae</taxon>
        <taxon>Scophthalmus</taxon>
    </lineage>
</organism>
<gene>
    <name evidence="3" type="ORF">F2P81_017340</name>
</gene>
<dbReference type="EMBL" id="VEVO01000015">
    <property type="protein sequence ID" value="KAF0030609.1"/>
    <property type="molecule type" value="Genomic_DNA"/>
</dbReference>
<feature type="transmembrane region" description="Helical" evidence="2">
    <location>
        <begin position="127"/>
        <end position="147"/>
    </location>
</feature>
<accession>A0A6A4SDH5</accession>
<reference evidence="3 4" key="1">
    <citation type="submission" date="2019-06" db="EMBL/GenBank/DDBJ databases">
        <title>Draft genomes of female and male turbot (Scophthalmus maximus).</title>
        <authorList>
            <person name="Xu H."/>
            <person name="Xu X.-W."/>
            <person name="Shao C."/>
            <person name="Chen S."/>
        </authorList>
    </citation>
    <scope>NUCLEOTIDE SEQUENCE [LARGE SCALE GENOMIC DNA]</scope>
    <source>
        <strain evidence="3">Ysfricsl-2016a</strain>
        <tissue evidence="3">Blood</tissue>
    </source>
</reference>
<feature type="region of interest" description="Disordered" evidence="1">
    <location>
        <begin position="67"/>
        <end position="108"/>
    </location>
</feature>
<dbReference type="AlphaFoldDB" id="A0A6A4SDH5"/>
<evidence type="ECO:0000256" key="1">
    <source>
        <dbReference type="SAM" id="MobiDB-lite"/>
    </source>
</evidence>
<protein>
    <submittedName>
        <fullName evidence="3">Uncharacterized protein</fullName>
    </submittedName>
</protein>